<gene>
    <name evidence="3" type="ORF">PSTT_11669</name>
</gene>
<dbReference type="AlphaFoldDB" id="A0A2S4UZJ5"/>
<protein>
    <submittedName>
        <fullName evidence="3">Uncharacterized protein</fullName>
    </submittedName>
</protein>
<reference evidence="3" key="1">
    <citation type="submission" date="2017-12" db="EMBL/GenBank/DDBJ databases">
        <title>Gene loss provides genomic basis for host adaptation in cereal stripe rust fungi.</title>
        <authorList>
            <person name="Xia C."/>
        </authorList>
    </citation>
    <scope>NUCLEOTIDE SEQUENCE [LARGE SCALE GENOMIC DNA]</scope>
    <source>
        <strain evidence="3">93-210</strain>
    </source>
</reference>
<accession>A0A2S4UZJ5</accession>
<proteinExistence type="predicted"/>
<feature type="signal peptide" evidence="2">
    <location>
        <begin position="1"/>
        <end position="25"/>
    </location>
</feature>
<dbReference type="EMBL" id="PKSL01000139">
    <property type="protein sequence ID" value="POW02615.1"/>
    <property type="molecule type" value="Genomic_DNA"/>
</dbReference>
<dbReference type="Proteomes" id="UP000239156">
    <property type="component" value="Unassembled WGS sequence"/>
</dbReference>
<evidence type="ECO:0000256" key="1">
    <source>
        <dbReference type="SAM" id="MobiDB-lite"/>
    </source>
</evidence>
<evidence type="ECO:0000313" key="3">
    <source>
        <dbReference type="EMBL" id="POW02615.1"/>
    </source>
</evidence>
<feature type="compositionally biased region" description="Basic and acidic residues" evidence="1">
    <location>
        <begin position="155"/>
        <end position="199"/>
    </location>
</feature>
<evidence type="ECO:0000256" key="2">
    <source>
        <dbReference type="SAM" id="SignalP"/>
    </source>
</evidence>
<feature type="region of interest" description="Disordered" evidence="1">
    <location>
        <begin position="150"/>
        <end position="199"/>
    </location>
</feature>
<organism evidence="3 4">
    <name type="scientific">Puccinia striiformis</name>
    <dbReference type="NCBI Taxonomy" id="27350"/>
    <lineage>
        <taxon>Eukaryota</taxon>
        <taxon>Fungi</taxon>
        <taxon>Dikarya</taxon>
        <taxon>Basidiomycota</taxon>
        <taxon>Pucciniomycotina</taxon>
        <taxon>Pucciniomycetes</taxon>
        <taxon>Pucciniales</taxon>
        <taxon>Pucciniaceae</taxon>
        <taxon>Puccinia</taxon>
    </lineage>
</organism>
<evidence type="ECO:0000313" key="4">
    <source>
        <dbReference type="Proteomes" id="UP000239156"/>
    </source>
</evidence>
<keyword evidence="4" id="KW-1185">Reference proteome</keyword>
<keyword evidence="2" id="KW-0732">Signal</keyword>
<sequence>MVRGIKTALTFNIAVLYTCLQGRSARPHPMESHIPHGDSWPYFHPELDNPASHGHLYTEASSPSSHSSGELDEFQYDNEHQFTGHDFPSTFSGLLAAMGAPNHEWFSQIHQPPVEHWHNAHLSDLPSYPDIPKNDLQKVNLGVENPLVPFVEMNPRPDVKGHHREQVEDHPQEEVEDHPQEEVEDHPQEEVEDHPHPKVNDRLTKEVKDHPQEEVNDLLEIPFGVSSEITIKQFGWLNTLFFPSARKMNILRHDQWALSTSAPWKNLETEPHGPALPTLVNEANKAAGDKNPNVLKNFDDLLAEIDIRNKQFLMAFIPSMEEKRFLTDLRRHPNYDKMNKQHERLLAWFWRQLEPAPHAANEAGPEEYDGTFKSLSPFQEMLFMYLKSNPESAELKSGTWQTQMRKTKKKVHVVNHSGAILTEVALYAMGTFYKSTNSDKWDKLFVSDDHFIKFFLFLKSREHHGSIKRRTGDSARWEKLEVLPWEEVHKFKKDDPTKRIHSKFLTSLQNFGLNTIEDKFVPVPVQTDGVPAPAMEAMVSEPEKIDN</sequence>
<name>A0A2S4UZJ5_9BASI</name>
<feature type="chain" id="PRO_5015633107" evidence="2">
    <location>
        <begin position="26"/>
        <end position="547"/>
    </location>
</feature>
<dbReference type="VEuPathDB" id="FungiDB:PSTT_11669"/>
<comment type="caution">
    <text evidence="3">The sequence shown here is derived from an EMBL/GenBank/DDBJ whole genome shotgun (WGS) entry which is preliminary data.</text>
</comment>
<dbReference type="VEuPathDB" id="FungiDB:PSHT_04813"/>